<feature type="transmembrane region" description="Helical" evidence="1">
    <location>
        <begin position="75"/>
        <end position="99"/>
    </location>
</feature>
<keyword evidence="1" id="KW-0812">Transmembrane</keyword>
<evidence type="ECO:0000256" key="1">
    <source>
        <dbReference type="SAM" id="Phobius"/>
    </source>
</evidence>
<feature type="transmembrane region" description="Helical" evidence="1">
    <location>
        <begin position="51"/>
        <end position="69"/>
    </location>
</feature>
<gene>
    <name evidence="2" type="primary">DUPX-C</name>
</gene>
<dbReference type="AlphaFoldDB" id="E9P8K0"/>
<dbReference type="Pfam" id="PF00674">
    <property type="entry name" value="DUP"/>
    <property type="match status" value="1"/>
</dbReference>
<sequence length="234" mass="26908">MQAPSENTDVKLDTLNEPSAHLIEENVALPKDIFHSYLSYWIYEAAHCTPVMFLSLVIGVLISIIILFHDNKNCVGVSVGFLVTFFIIFGCVLGGIFGIPICDRDFKIKLLGETIARRPAGREWRTVAYNMNQYLFDEGLWYTPYYFYCGRKCQYFFNNLVKIEGPNTHPSSPTNDEENTQPDASEIEVLNVVGRFFIHSPDPILEAYLIKAAEINREAEFEYWRKQYPEVDLP</sequence>
<keyword evidence="1" id="KW-0472">Membrane</keyword>
<accession>E9P8K0</accession>
<evidence type="ECO:0000313" key="2">
    <source>
        <dbReference type="EMBL" id="CAE52439.1"/>
    </source>
</evidence>
<keyword evidence="1" id="KW-1133">Transmembrane helix</keyword>
<proteinExistence type="predicted"/>
<dbReference type="InterPro" id="IPR001142">
    <property type="entry name" value="DUP/COS"/>
</dbReference>
<name>E9P8K0_YEASX</name>
<dbReference type="VEuPathDB" id="FungiDB:YAR027W"/>
<dbReference type="EMBL" id="AJ586505">
    <property type="protein sequence ID" value="CAE52439.1"/>
    <property type="molecule type" value="Genomic_DNA"/>
</dbReference>
<protein>
    <submittedName>
        <fullName evidence="2">Uncharacterized protein DUPX-C</fullName>
    </submittedName>
</protein>
<reference evidence="2" key="2">
    <citation type="submission" date="2004-03" db="EMBL/GenBank/DDBJ databases">
        <title>Paleogenomics or searches for remnant duplicated copies of the yeas t DUP240 gene family in intergenic areas.</title>
        <authorList>
            <person name="Wirth B."/>
        </authorList>
    </citation>
    <scope>NUCLEOTIDE SEQUENCE</scope>
    <source>
        <strain evidence="2">CLIB382</strain>
    </source>
</reference>
<reference evidence="2" key="1">
    <citation type="journal article" date="2004" name="Genetics">
        <title>Expansion and contraction of the DUP240 multigene family in Saccharomyces cerevisiae populations.</title>
        <authorList>
            <person name="Leh-Louis V."/>
            <person name="Wirth B."/>
            <person name="Potier S."/>
            <person name="Souciet J.L."/>
            <person name="Despons L."/>
        </authorList>
    </citation>
    <scope>NUCLEOTIDE SEQUENCE</scope>
    <source>
        <strain evidence="2">CLIB382</strain>
    </source>
</reference>
<organism evidence="2">
    <name type="scientific">Saccharomyces cerevisiae</name>
    <name type="common">Baker's yeast</name>
    <dbReference type="NCBI Taxonomy" id="4932"/>
    <lineage>
        <taxon>Eukaryota</taxon>
        <taxon>Fungi</taxon>
        <taxon>Dikarya</taxon>
        <taxon>Ascomycota</taxon>
        <taxon>Saccharomycotina</taxon>
        <taxon>Saccharomycetes</taxon>
        <taxon>Saccharomycetales</taxon>
        <taxon>Saccharomycetaceae</taxon>
        <taxon>Saccharomyces</taxon>
    </lineage>
</organism>